<dbReference type="OrthoDB" id="3469466at2759"/>
<dbReference type="STRING" id="1810919.A0A3D8SJX4"/>
<dbReference type="RefSeq" id="XP_026606159.1">
    <property type="nucleotide sequence ID" value="XM_026745293.1"/>
</dbReference>
<reference evidence="2 3" key="1">
    <citation type="journal article" date="2018" name="IMA Fungus">
        <title>IMA Genome-F 9: Draft genome sequence of Annulohypoxylon stygium, Aspergillus mulundensis, Berkeleyomyces basicola (syn. Thielaviopsis basicola), Ceratocystis smalleyi, two Cercospora beticola strains, Coleophoma cylindrospora, Fusarium fracticaudum, Phialophora cf. hyalina, and Morchella septimelata.</title>
        <authorList>
            <person name="Wingfield B.D."/>
            <person name="Bills G.F."/>
            <person name="Dong Y."/>
            <person name="Huang W."/>
            <person name="Nel W.J."/>
            <person name="Swalarsk-Parry B.S."/>
            <person name="Vaghefi N."/>
            <person name="Wilken P.M."/>
            <person name="An Z."/>
            <person name="de Beer Z.W."/>
            <person name="De Vos L."/>
            <person name="Chen L."/>
            <person name="Duong T.A."/>
            <person name="Gao Y."/>
            <person name="Hammerbacher A."/>
            <person name="Kikkert J.R."/>
            <person name="Li Y."/>
            <person name="Li H."/>
            <person name="Li K."/>
            <person name="Li Q."/>
            <person name="Liu X."/>
            <person name="Ma X."/>
            <person name="Naidoo K."/>
            <person name="Pethybridge S.J."/>
            <person name="Sun J."/>
            <person name="Steenkamp E.T."/>
            <person name="van der Nest M.A."/>
            <person name="van Wyk S."/>
            <person name="Wingfield M.J."/>
            <person name="Xiong C."/>
            <person name="Yue Q."/>
            <person name="Zhang X."/>
        </authorList>
    </citation>
    <scope>NUCLEOTIDE SEQUENCE [LARGE SCALE GENOMIC DNA]</scope>
    <source>
        <strain evidence="2 3">DSM 5745</strain>
    </source>
</reference>
<proteinExistence type="predicted"/>
<organism evidence="2 3">
    <name type="scientific">Aspergillus mulundensis</name>
    <dbReference type="NCBI Taxonomy" id="1810919"/>
    <lineage>
        <taxon>Eukaryota</taxon>
        <taxon>Fungi</taxon>
        <taxon>Dikarya</taxon>
        <taxon>Ascomycota</taxon>
        <taxon>Pezizomycotina</taxon>
        <taxon>Eurotiomycetes</taxon>
        <taxon>Eurotiomycetidae</taxon>
        <taxon>Eurotiales</taxon>
        <taxon>Aspergillaceae</taxon>
        <taxon>Aspergillus</taxon>
        <taxon>Aspergillus subgen. Nidulantes</taxon>
    </lineage>
</organism>
<feature type="region of interest" description="Disordered" evidence="1">
    <location>
        <begin position="1"/>
        <end position="24"/>
    </location>
</feature>
<sequence length="599" mass="67143">MSPKPRKEPQEPSGQLVFVGGPTLPESGELRSIAIRRALEERRTERRQHAEDRLDLMLKSKQLGQEDQAGTAGDRCSCLCSSPVEQGARTSWLDSEPATLRRRMIMPKDWTADCCPTCGGRARPVAGSRAPSPQSPWAGRSNPLLPVNALVDRLKVHELLDFAATTIWPHFRGLDHPANCYQGWVFPMENQLQLYAILWGASYHRDILRITHGAASGESREQLELKALTLQSLKREIANVDRLKSPDGLVMCILWLAANDKHKKITRDLNPFSPPFKNLQALDFCGAQEYHPLHWNMVHNILRRFGGIESIKTYALAWLVSLASLIVAVQSLSKPVYPVMGAHGQRLDLDLQPPSLLFQPHGYHEGPDPAGSGFHELFYLWPPIKHDLIDVFIELGQYAAVLQHLHGNPCSPAILDLLGDSRNLIHHRLLSLPDEHDPVDMILEHDQTPRTEANCRWKLSLDIYHAARLSAILYAVHVTFPLPYSKAPRDILLYCLRPRLHNLHTQNLTSPLLIWCLAVVLTCSMVDEFEGSAPASPESDADSVADGPGMVTYMACLCRDLGVNDRQGLEELVRTFVWADAAATEECWARTWSMIRALL</sequence>
<gene>
    <name evidence="2" type="ORF">DSM5745_03277</name>
</gene>
<evidence type="ECO:0000313" key="3">
    <source>
        <dbReference type="Proteomes" id="UP000256690"/>
    </source>
</evidence>
<dbReference type="PANTHER" id="PTHR37540">
    <property type="entry name" value="TRANSCRIPTION FACTOR (ACR-2), PUTATIVE-RELATED-RELATED"/>
    <property type="match status" value="1"/>
</dbReference>
<keyword evidence="3" id="KW-1185">Reference proteome</keyword>
<evidence type="ECO:0000256" key="1">
    <source>
        <dbReference type="SAM" id="MobiDB-lite"/>
    </source>
</evidence>
<dbReference type="Proteomes" id="UP000256690">
    <property type="component" value="Unassembled WGS sequence"/>
</dbReference>
<evidence type="ECO:0008006" key="4">
    <source>
        <dbReference type="Google" id="ProtNLM"/>
    </source>
</evidence>
<dbReference type="AlphaFoldDB" id="A0A3D8SJX4"/>
<evidence type="ECO:0000313" key="2">
    <source>
        <dbReference type="EMBL" id="RDW86635.1"/>
    </source>
</evidence>
<comment type="caution">
    <text evidence="2">The sequence shown here is derived from an EMBL/GenBank/DDBJ whole genome shotgun (WGS) entry which is preliminary data.</text>
</comment>
<name>A0A3D8SJX4_9EURO</name>
<protein>
    <recommendedName>
        <fullName evidence="4">Transcription factor domain-containing protein</fullName>
    </recommendedName>
</protein>
<dbReference type="EMBL" id="PVWQ01000003">
    <property type="protein sequence ID" value="RDW86635.1"/>
    <property type="molecule type" value="Genomic_DNA"/>
</dbReference>
<dbReference type="GeneID" id="38113647"/>
<accession>A0A3D8SJX4</accession>
<feature type="compositionally biased region" description="Basic and acidic residues" evidence="1">
    <location>
        <begin position="1"/>
        <end position="10"/>
    </location>
</feature>
<dbReference type="PANTHER" id="PTHR37540:SF5">
    <property type="entry name" value="TRANSCRIPTION FACTOR DOMAIN-CONTAINING PROTEIN"/>
    <property type="match status" value="1"/>
</dbReference>